<evidence type="ECO:0000313" key="4">
    <source>
        <dbReference type="Proteomes" id="UP000317180"/>
    </source>
</evidence>
<reference evidence="2 3" key="1">
    <citation type="submission" date="2018-10" db="EMBL/GenBank/DDBJ databases">
        <title>Phylogenomics of Brevibacillus.</title>
        <authorList>
            <person name="Dunlap C."/>
        </authorList>
    </citation>
    <scope>NUCLEOTIDE SEQUENCE [LARGE SCALE GENOMIC DNA]</scope>
    <source>
        <strain evidence="2 3">NRRL NRS 1219</strain>
    </source>
</reference>
<sequence length="231" mass="25764">MYIRPKKLWWLFPIFLGLFGLGMALGSAGEWIHSAAGTGGDQVSAAKQEPYSVPQLLAQLTQDEERAFLVYMHDQALNGRYVRETFSLDGEIGGHKLAISRNHEQPVSVRIDGQVQDHAALPYALFTPYEHATLLKSVLPSVSPQPIADTSGSDWSGYRLAVPPEKVTSLLSMWLGPSFPIADITPELARGISIEYQLWYEPDTGTLRQLELEMQIRTAAGVRQDQLRFRL</sequence>
<dbReference type="EMBL" id="BJOD01000001">
    <property type="protein sequence ID" value="GED23930.1"/>
    <property type="molecule type" value="Genomic_DNA"/>
</dbReference>
<gene>
    <name evidence="1" type="ORF">BAG01nite_00320</name>
    <name evidence="2" type="ORF">EB820_17675</name>
</gene>
<evidence type="ECO:0000313" key="2">
    <source>
        <dbReference type="EMBL" id="RNB53413.1"/>
    </source>
</evidence>
<dbReference type="OrthoDB" id="2465684at2"/>
<protein>
    <submittedName>
        <fullName evidence="2">Uncharacterized protein</fullName>
    </submittedName>
</protein>
<name>A0A3M8AQS3_9BACL</name>
<comment type="caution">
    <text evidence="2">The sequence shown here is derived from an EMBL/GenBank/DDBJ whole genome shotgun (WGS) entry which is preliminary data.</text>
</comment>
<reference evidence="1 4" key="2">
    <citation type="submission" date="2019-06" db="EMBL/GenBank/DDBJ databases">
        <title>Whole genome shotgun sequence of Brevibacillus agri NBRC 15538.</title>
        <authorList>
            <person name="Hosoyama A."/>
            <person name="Uohara A."/>
            <person name="Ohji S."/>
            <person name="Ichikawa N."/>
        </authorList>
    </citation>
    <scope>NUCLEOTIDE SEQUENCE [LARGE SCALE GENOMIC DNA]</scope>
    <source>
        <strain evidence="1 4">NBRC 15538</strain>
    </source>
</reference>
<evidence type="ECO:0000313" key="3">
    <source>
        <dbReference type="Proteomes" id="UP000276178"/>
    </source>
</evidence>
<accession>A0A3M8AQS3</accession>
<dbReference type="EMBL" id="RHHN01000048">
    <property type="protein sequence ID" value="RNB53413.1"/>
    <property type="molecule type" value="Genomic_DNA"/>
</dbReference>
<proteinExistence type="predicted"/>
<dbReference type="Proteomes" id="UP000276178">
    <property type="component" value="Unassembled WGS sequence"/>
</dbReference>
<dbReference type="RefSeq" id="WP_122953155.1">
    <property type="nucleotide sequence ID" value="NZ_BJOD01000001.1"/>
</dbReference>
<dbReference type="Proteomes" id="UP000317180">
    <property type="component" value="Unassembled WGS sequence"/>
</dbReference>
<keyword evidence="4" id="KW-1185">Reference proteome</keyword>
<evidence type="ECO:0000313" key="1">
    <source>
        <dbReference type="EMBL" id="GED23930.1"/>
    </source>
</evidence>
<organism evidence="2 3">
    <name type="scientific">Brevibacillus agri</name>
    <dbReference type="NCBI Taxonomy" id="51101"/>
    <lineage>
        <taxon>Bacteria</taxon>
        <taxon>Bacillati</taxon>
        <taxon>Bacillota</taxon>
        <taxon>Bacilli</taxon>
        <taxon>Bacillales</taxon>
        <taxon>Paenibacillaceae</taxon>
        <taxon>Brevibacillus</taxon>
    </lineage>
</organism>
<dbReference type="AlphaFoldDB" id="A0A3M8AQS3"/>
<dbReference type="GeneID" id="82811886"/>